<feature type="domain" description="Glycosyl transferase family 1" evidence="2">
    <location>
        <begin position="175"/>
        <end position="334"/>
    </location>
</feature>
<dbReference type="SUPFAM" id="SSF53756">
    <property type="entry name" value="UDP-Glycosyltransferase/glycogen phosphorylase"/>
    <property type="match status" value="1"/>
</dbReference>
<accession>A0A8J7YXA0</accession>
<dbReference type="GO" id="GO:0009103">
    <property type="term" value="P:lipopolysaccharide biosynthetic process"/>
    <property type="evidence" value="ECO:0007669"/>
    <property type="project" value="TreeGrafter"/>
</dbReference>
<evidence type="ECO:0000313" key="4">
    <source>
        <dbReference type="EMBL" id="NDJ16289.1"/>
    </source>
</evidence>
<keyword evidence="1" id="KW-0808">Transferase</keyword>
<dbReference type="InterPro" id="IPR001296">
    <property type="entry name" value="Glyco_trans_1"/>
</dbReference>
<evidence type="ECO:0000259" key="2">
    <source>
        <dbReference type="Pfam" id="PF00534"/>
    </source>
</evidence>
<dbReference type="Proteomes" id="UP000646053">
    <property type="component" value="Unassembled WGS sequence"/>
</dbReference>
<dbReference type="FunFam" id="3.40.50.2000:FF:000119">
    <property type="entry name" value="Glycosyl transferase group 1"/>
    <property type="match status" value="1"/>
</dbReference>
<dbReference type="AlphaFoldDB" id="A0A8J7YXA0"/>
<organism evidence="4 5">
    <name type="scientific">Myxacorys almedinensis A</name>
    <dbReference type="NCBI Taxonomy" id="2690445"/>
    <lineage>
        <taxon>Bacteria</taxon>
        <taxon>Bacillati</taxon>
        <taxon>Cyanobacteriota</taxon>
        <taxon>Cyanophyceae</taxon>
        <taxon>Leptolyngbyales</taxon>
        <taxon>Leptolyngbyaceae</taxon>
        <taxon>Myxacorys</taxon>
        <taxon>Myxacorys almedinensis</taxon>
    </lineage>
</organism>
<gene>
    <name evidence="4" type="ORF">GS601_03115</name>
</gene>
<dbReference type="PANTHER" id="PTHR46401:SF2">
    <property type="entry name" value="GLYCOSYLTRANSFERASE WBBK-RELATED"/>
    <property type="match status" value="1"/>
</dbReference>
<dbReference type="GO" id="GO:0016757">
    <property type="term" value="F:glycosyltransferase activity"/>
    <property type="evidence" value="ECO:0007669"/>
    <property type="project" value="InterPro"/>
</dbReference>
<dbReference type="Pfam" id="PF13439">
    <property type="entry name" value="Glyco_transf_4"/>
    <property type="match status" value="1"/>
</dbReference>
<dbReference type="PANTHER" id="PTHR46401">
    <property type="entry name" value="GLYCOSYLTRANSFERASE WBBK-RELATED"/>
    <property type="match status" value="1"/>
</dbReference>
<dbReference type="CDD" id="cd03809">
    <property type="entry name" value="GT4_MtfB-like"/>
    <property type="match status" value="1"/>
</dbReference>
<comment type="caution">
    <text evidence="4">The sequence shown here is derived from an EMBL/GenBank/DDBJ whole genome shotgun (WGS) entry which is preliminary data.</text>
</comment>
<evidence type="ECO:0000313" key="5">
    <source>
        <dbReference type="Proteomes" id="UP000646053"/>
    </source>
</evidence>
<protein>
    <submittedName>
        <fullName evidence="4">Glycosyltransferase</fullName>
    </submittedName>
</protein>
<dbReference type="InterPro" id="IPR028098">
    <property type="entry name" value="Glyco_trans_4-like_N"/>
</dbReference>
<evidence type="ECO:0000256" key="1">
    <source>
        <dbReference type="ARBA" id="ARBA00022679"/>
    </source>
</evidence>
<evidence type="ECO:0000259" key="3">
    <source>
        <dbReference type="Pfam" id="PF13439"/>
    </source>
</evidence>
<dbReference type="Pfam" id="PF00534">
    <property type="entry name" value="Glycos_transf_1"/>
    <property type="match status" value="1"/>
</dbReference>
<reference evidence="4" key="1">
    <citation type="submission" date="2019-12" db="EMBL/GenBank/DDBJ databases">
        <title>High-Quality draft genome sequences of three cyanobacteria isolated from the limestone walls of the Old Cathedral of Coimbra.</title>
        <authorList>
            <person name="Tiago I."/>
            <person name="Soares F."/>
            <person name="Portugal A."/>
        </authorList>
    </citation>
    <scope>NUCLEOTIDE SEQUENCE</scope>
    <source>
        <strain evidence="4">A</strain>
    </source>
</reference>
<proteinExistence type="predicted"/>
<dbReference type="EMBL" id="WVIE01000003">
    <property type="protein sequence ID" value="NDJ16289.1"/>
    <property type="molecule type" value="Genomic_DNA"/>
</dbReference>
<dbReference type="Gene3D" id="3.40.50.2000">
    <property type="entry name" value="Glycogen Phosphorylase B"/>
    <property type="match status" value="2"/>
</dbReference>
<sequence>MSGQLLVNLSFLASKPTGHTVYAKNLLIALESLDPVLLIGQALSNFRCYQISDQLTPDQGTKGHFSRLVWNQFSLPKLYKKLQGNLLFSPIPEAPLYSNCRYIVTLHDFIPLRFPRLTSPLTAYFRFYVPQILRQAEHILCDSESTAKDAFDFYQIPHSKMTVVPISYDQQHFRFLNLPTQHYFLYVGRHDPYKNLERLISAFATLSDRESELWIAGSSDDRYTPVLLAQAKELGVGHRVKFLSYVPYSELPILMNGAIALVFPSLWEGFGLPVLEAMACGTPVITSNLSSIPEVAGEAAMLVDPYNGAAIAGAMQTILSDPSLRTQLRQKGRDRAAQFSWQKTSATTAAILSRYL</sequence>
<name>A0A8J7YXA0_9CYAN</name>
<feature type="domain" description="Glycosyltransferase subfamily 4-like N-terminal" evidence="3">
    <location>
        <begin position="21"/>
        <end position="166"/>
    </location>
</feature>
<keyword evidence="5" id="KW-1185">Reference proteome</keyword>